<keyword evidence="4" id="KW-1185">Reference proteome</keyword>
<dbReference type="OrthoDB" id="73842at2759"/>
<gene>
    <name evidence="3" type="ORF">Plil01_001473500</name>
</gene>
<reference evidence="3" key="1">
    <citation type="submission" date="2023-04" db="EMBL/GenBank/DDBJ databases">
        <title>Phytophthora lilii NBRC 32176.</title>
        <authorList>
            <person name="Ichikawa N."/>
            <person name="Sato H."/>
            <person name="Tonouchi N."/>
        </authorList>
    </citation>
    <scope>NUCLEOTIDE SEQUENCE</scope>
    <source>
        <strain evidence="3">NBRC 32176</strain>
    </source>
</reference>
<feature type="chain" id="PRO_5040910540" evidence="2">
    <location>
        <begin position="20"/>
        <end position="304"/>
    </location>
</feature>
<sequence>MTSASIILVAFAALFLSSSDLITSGQSSRTNDQNTYFALFHWRFFRFLVSIPALTAQENRNMHVAQHESGEIDELLAFVGTFDIGEDAGGIKPQAHSPDDLSESTWLDDLEKLFMETNPLKPVAAAVLKMTPGSLSAQSILSKDLKSLTLTAAAPVATAAKKASSRPRVSRKEELEYLRRKVKEMESKLHHLKETERALPAHDATESSGNEQETPPPGPSITLWKTMAQRQKNQRDMVEVENATLREQLKTQVRMAKSLKRILCKRTRDNDQVQSMKLVLLGGGALTVDSKRIPRRLPRKLQSV</sequence>
<keyword evidence="2" id="KW-0732">Signal</keyword>
<evidence type="ECO:0000313" key="3">
    <source>
        <dbReference type="EMBL" id="GMF34590.1"/>
    </source>
</evidence>
<protein>
    <submittedName>
        <fullName evidence="3">Unnamed protein product</fullName>
    </submittedName>
</protein>
<comment type="caution">
    <text evidence="3">The sequence shown here is derived from an EMBL/GenBank/DDBJ whole genome shotgun (WGS) entry which is preliminary data.</text>
</comment>
<organism evidence="3 4">
    <name type="scientific">Phytophthora lilii</name>
    <dbReference type="NCBI Taxonomy" id="2077276"/>
    <lineage>
        <taxon>Eukaryota</taxon>
        <taxon>Sar</taxon>
        <taxon>Stramenopiles</taxon>
        <taxon>Oomycota</taxon>
        <taxon>Peronosporomycetes</taxon>
        <taxon>Peronosporales</taxon>
        <taxon>Peronosporaceae</taxon>
        <taxon>Phytophthora</taxon>
    </lineage>
</organism>
<accession>A0A9W7CK21</accession>
<dbReference type="Proteomes" id="UP001165083">
    <property type="component" value="Unassembled WGS sequence"/>
</dbReference>
<proteinExistence type="predicted"/>
<dbReference type="EMBL" id="BSXW01001199">
    <property type="protein sequence ID" value="GMF34590.1"/>
    <property type="molecule type" value="Genomic_DNA"/>
</dbReference>
<name>A0A9W7CK21_9STRA</name>
<feature type="compositionally biased region" description="Basic and acidic residues" evidence="1">
    <location>
        <begin position="186"/>
        <end position="205"/>
    </location>
</feature>
<feature type="region of interest" description="Disordered" evidence="1">
    <location>
        <begin position="186"/>
        <end position="221"/>
    </location>
</feature>
<feature type="signal peptide" evidence="2">
    <location>
        <begin position="1"/>
        <end position="19"/>
    </location>
</feature>
<dbReference type="AlphaFoldDB" id="A0A9W7CK21"/>
<evidence type="ECO:0000256" key="1">
    <source>
        <dbReference type="SAM" id="MobiDB-lite"/>
    </source>
</evidence>
<evidence type="ECO:0000313" key="4">
    <source>
        <dbReference type="Proteomes" id="UP001165083"/>
    </source>
</evidence>
<evidence type="ECO:0000256" key="2">
    <source>
        <dbReference type="SAM" id="SignalP"/>
    </source>
</evidence>